<sequence>MGPNSDTGKGTLYINGEPLAEVGEIKIPLEVEPSDLPPILADVSFTITMDCPPVVAAEVGVVDFQSPVERPNTPDFPLLKINFQENDPTKILQGLGLEQIWDRCKGLICSGENYCKCWRLGKVEQIEQMLYYLNLKSKKIYKISNIRELSKDVFYLFYTLKSLDISGVFTEQMRERMCAT</sequence>
<evidence type="ECO:0000313" key="2">
    <source>
        <dbReference type="Proteomes" id="UP000095746"/>
    </source>
</evidence>
<reference evidence="1 2" key="1">
    <citation type="submission" date="2015-09" db="EMBL/GenBank/DDBJ databases">
        <authorList>
            <consortium name="Pathogen Informatics"/>
        </authorList>
    </citation>
    <scope>NUCLEOTIDE SEQUENCE [LARGE SCALE GENOMIC DNA]</scope>
    <source>
        <strain evidence="1 2">2789STDY5608854</strain>
    </source>
</reference>
<dbReference type="Proteomes" id="UP000095746">
    <property type="component" value="Unassembled WGS sequence"/>
</dbReference>
<protein>
    <submittedName>
        <fullName evidence="1">Uncharacterized protein</fullName>
    </submittedName>
</protein>
<organism evidence="1 2">
    <name type="scientific">Flavonifractor plautii</name>
    <name type="common">Fusobacterium plautii</name>
    <dbReference type="NCBI Taxonomy" id="292800"/>
    <lineage>
        <taxon>Bacteria</taxon>
        <taxon>Bacillati</taxon>
        <taxon>Bacillota</taxon>
        <taxon>Clostridia</taxon>
        <taxon>Eubacteriales</taxon>
        <taxon>Oscillospiraceae</taxon>
        <taxon>Flavonifractor</taxon>
    </lineage>
</organism>
<name>A0A173XQG8_FLAPL</name>
<dbReference type="AlphaFoldDB" id="A0A173XQG8"/>
<evidence type="ECO:0000313" key="1">
    <source>
        <dbReference type="EMBL" id="CUN52658.1"/>
    </source>
</evidence>
<accession>A0A173XQG8</accession>
<gene>
    <name evidence="1" type="ORF">ERS852411_00030</name>
</gene>
<proteinExistence type="predicted"/>
<dbReference type="EMBL" id="CYZT01000001">
    <property type="protein sequence ID" value="CUN52658.1"/>
    <property type="molecule type" value="Genomic_DNA"/>
</dbReference>